<name>A0A2Z2P3B5_9GAMM</name>
<organism evidence="3 4">
    <name type="scientific">Granulosicoccus antarcticus IMCC3135</name>
    <dbReference type="NCBI Taxonomy" id="1192854"/>
    <lineage>
        <taxon>Bacteria</taxon>
        <taxon>Pseudomonadati</taxon>
        <taxon>Pseudomonadota</taxon>
        <taxon>Gammaproteobacteria</taxon>
        <taxon>Chromatiales</taxon>
        <taxon>Granulosicoccaceae</taxon>
        <taxon>Granulosicoccus</taxon>
    </lineage>
</organism>
<dbReference type="OrthoDB" id="9794876at2"/>
<protein>
    <recommendedName>
        <fullName evidence="2">UPF0102 protein IMCC3135_29250</fullName>
    </recommendedName>
</protein>
<dbReference type="Gene3D" id="3.40.1350.10">
    <property type="match status" value="1"/>
</dbReference>
<evidence type="ECO:0000313" key="3">
    <source>
        <dbReference type="EMBL" id="ASJ75900.1"/>
    </source>
</evidence>
<comment type="similarity">
    <text evidence="1 2">Belongs to the UPF0102 family.</text>
</comment>
<keyword evidence="4" id="KW-1185">Reference proteome</keyword>
<dbReference type="SUPFAM" id="SSF52980">
    <property type="entry name" value="Restriction endonuclease-like"/>
    <property type="match status" value="1"/>
</dbReference>
<dbReference type="KEGG" id="gai:IMCC3135_29250"/>
<dbReference type="InterPro" id="IPR011335">
    <property type="entry name" value="Restrct_endonuc-II-like"/>
</dbReference>
<dbReference type="Proteomes" id="UP000250079">
    <property type="component" value="Chromosome"/>
</dbReference>
<dbReference type="HAMAP" id="MF_00048">
    <property type="entry name" value="UPF0102"/>
    <property type="match status" value="1"/>
</dbReference>
<evidence type="ECO:0000313" key="4">
    <source>
        <dbReference type="Proteomes" id="UP000250079"/>
    </source>
</evidence>
<dbReference type="RefSeq" id="WP_088920742.1">
    <property type="nucleotide sequence ID" value="NZ_CP018632.1"/>
</dbReference>
<evidence type="ECO:0000256" key="1">
    <source>
        <dbReference type="ARBA" id="ARBA00006738"/>
    </source>
</evidence>
<gene>
    <name evidence="3" type="ORF">IMCC3135_29250</name>
</gene>
<accession>A0A2Z2P3B5</accession>
<dbReference type="NCBIfam" id="TIGR00252">
    <property type="entry name" value="YraN family protein"/>
    <property type="match status" value="1"/>
</dbReference>
<dbReference type="GO" id="GO:0003676">
    <property type="term" value="F:nucleic acid binding"/>
    <property type="evidence" value="ECO:0007669"/>
    <property type="project" value="InterPro"/>
</dbReference>
<sequence length="132" mass="15152">MSRIQKRDQGNQAEALALSWLEHHGFELIESNYNRRIGEIDLIVKQPDNDTIVFVEVRYRSGQQQGSALESVDRRKQRKLVRTANAWLQQRADSLTPARIDVIALSPASPQTPADRLWHSHELVWVISAIED</sequence>
<dbReference type="InterPro" id="IPR003509">
    <property type="entry name" value="UPF0102_YraN-like"/>
</dbReference>
<dbReference type="EMBL" id="CP018632">
    <property type="protein sequence ID" value="ASJ75900.1"/>
    <property type="molecule type" value="Genomic_DNA"/>
</dbReference>
<evidence type="ECO:0000256" key="2">
    <source>
        <dbReference type="HAMAP-Rule" id="MF_00048"/>
    </source>
</evidence>
<dbReference type="PANTHER" id="PTHR34039">
    <property type="entry name" value="UPF0102 PROTEIN YRAN"/>
    <property type="match status" value="1"/>
</dbReference>
<dbReference type="CDD" id="cd20736">
    <property type="entry name" value="PoNe_Nuclease"/>
    <property type="match status" value="1"/>
</dbReference>
<dbReference type="Pfam" id="PF02021">
    <property type="entry name" value="UPF0102"/>
    <property type="match status" value="1"/>
</dbReference>
<reference evidence="3 4" key="1">
    <citation type="submission" date="2016-12" db="EMBL/GenBank/DDBJ databases">
        <authorList>
            <person name="Song W.-J."/>
            <person name="Kurnit D.M."/>
        </authorList>
    </citation>
    <scope>NUCLEOTIDE SEQUENCE [LARGE SCALE GENOMIC DNA]</scope>
    <source>
        <strain evidence="3 4">IMCC3135</strain>
    </source>
</reference>
<dbReference type="InterPro" id="IPR011856">
    <property type="entry name" value="tRNA_endonuc-like_dom_sf"/>
</dbReference>
<dbReference type="NCBIfam" id="NF009150">
    <property type="entry name" value="PRK12497.1-3"/>
    <property type="match status" value="1"/>
</dbReference>
<proteinExistence type="inferred from homology"/>
<dbReference type="PANTHER" id="PTHR34039:SF1">
    <property type="entry name" value="UPF0102 PROTEIN YRAN"/>
    <property type="match status" value="1"/>
</dbReference>
<dbReference type="AlphaFoldDB" id="A0A2Z2P3B5"/>